<keyword evidence="2" id="KW-1185">Reference proteome</keyword>
<dbReference type="EMBL" id="JARAOO010000002">
    <property type="protein sequence ID" value="KAJ7979353.1"/>
    <property type="molecule type" value="Genomic_DNA"/>
</dbReference>
<accession>A0AAD7QD86</accession>
<evidence type="ECO:0000313" key="2">
    <source>
        <dbReference type="Proteomes" id="UP001163823"/>
    </source>
</evidence>
<organism evidence="1 2">
    <name type="scientific">Quillaja saponaria</name>
    <name type="common">Soap bark tree</name>
    <dbReference type="NCBI Taxonomy" id="32244"/>
    <lineage>
        <taxon>Eukaryota</taxon>
        <taxon>Viridiplantae</taxon>
        <taxon>Streptophyta</taxon>
        <taxon>Embryophyta</taxon>
        <taxon>Tracheophyta</taxon>
        <taxon>Spermatophyta</taxon>
        <taxon>Magnoliopsida</taxon>
        <taxon>eudicotyledons</taxon>
        <taxon>Gunneridae</taxon>
        <taxon>Pentapetalae</taxon>
        <taxon>rosids</taxon>
        <taxon>fabids</taxon>
        <taxon>Fabales</taxon>
        <taxon>Quillajaceae</taxon>
        <taxon>Quillaja</taxon>
    </lineage>
</organism>
<evidence type="ECO:0000313" key="1">
    <source>
        <dbReference type="EMBL" id="KAJ7979353.1"/>
    </source>
</evidence>
<proteinExistence type="predicted"/>
<dbReference type="PANTHER" id="PTHR37265:SF5">
    <property type="entry name" value="OS01G0195300 PROTEIN"/>
    <property type="match status" value="1"/>
</dbReference>
<reference evidence="1" key="1">
    <citation type="journal article" date="2023" name="Science">
        <title>Elucidation of the pathway for biosynthesis of saponin adjuvants from the soapbark tree.</title>
        <authorList>
            <person name="Reed J."/>
            <person name="Orme A."/>
            <person name="El-Demerdash A."/>
            <person name="Owen C."/>
            <person name="Martin L.B.B."/>
            <person name="Misra R.C."/>
            <person name="Kikuchi S."/>
            <person name="Rejzek M."/>
            <person name="Martin A.C."/>
            <person name="Harkess A."/>
            <person name="Leebens-Mack J."/>
            <person name="Louveau T."/>
            <person name="Stephenson M.J."/>
            <person name="Osbourn A."/>
        </authorList>
    </citation>
    <scope>NUCLEOTIDE SEQUENCE</scope>
    <source>
        <strain evidence="1">S10</strain>
    </source>
</reference>
<protein>
    <submittedName>
        <fullName evidence="1">Protein SON like</fullName>
    </submittedName>
</protein>
<gene>
    <name evidence="1" type="ORF">O6P43_002760</name>
</gene>
<name>A0AAD7QD86_QUISA</name>
<dbReference type="Proteomes" id="UP001163823">
    <property type="component" value="Chromosome 2"/>
</dbReference>
<dbReference type="PANTHER" id="PTHR37265">
    <property type="entry name" value="OS01G0195300 PROTEIN"/>
    <property type="match status" value="1"/>
</dbReference>
<dbReference type="KEGG" id="qsa:O6P43_002760"/>
<comment type="caution">
    <text evidence="1">The sequence shown here is derived from an EMBL/GenBank/DDBJ whole genome shotgun (WGS) entry which is preliminary data.</text>
</comment>
<sequence length="191" mass="21129">MADTHKRPGGVYAGEAFVKKLRTPVEEEETDYCVGDDIVGYFSLYENETVDDLMNLLEPEKNTELNLAGEVNQVRFIENPYSSPMMYRSYSLSYITINLNEESCGSSFSVCNSSMMASIYMSGLTISEEEQQLDMEALEKWAEGFAVEEGSACASSDDTAREEGSVSGEGILDGCDGFDWDDVVLARFLGE</sequence>
<dbReference type="AlphaFoldDB" id="A0AAD7QD86"/>